<dbReference type="PANTHER" id="PTHR46743:SF2">
    <property type="entry name" value="TEICHOIC ACIDS EXPORT ATP-BINDING PROTEIN TAGH"/>
    <property type="match status" value="1"/>
</dbReference>
<protein>
    <submittedName>
        <fullName evidence="6">ABC transporter ATP-binding protein</fullName>
    </submittedName>
</protein>
<dbReference type="CDD" id="cd10147">
    <property type="entry name" value="Wzt_C-like"/>
    <property type="match status" value="1"/>
</dbReference>
<keyword evidence="3" id="KW-0547">Nucleotide-binding</keyword>
<evidence type="ECO:0000313" key="6">
    <source>
        <dbReference type="EMBL" id="MCM2371516.1"/>
    </source>
</evidence>
<dbReference type="InterPro" id="IPR003593">
    <property type="entry name" value="AAA+_ATPase"/>
</dbReference>
<reference evidence="6 7" key="1">
    <citation type="journal article" date="2022" name="Syst. Appl. Microbiol.">
        <title>Rhodopirellula aestuarii sp. nov., a novel member of the genus Rhodopirellula isolated from brackish sediments collected in the Tagus River estuary, Portugal.</title>
        <authorList>
            <person name="Vitorino I.R."/>
            <person name="Klimek D."/>
            <person name="Calusinska M."/>
            <person name="Lobo-da-Cunha A."/>
            <person name="Vasconcelos V."/>
            <person name="Lage O.M."/>
        </authorList>
    </citation>
    <scope>NUCLEOTIDE SEQUENCE [LARGE SCALE GENOMIC DNA]</scope>
    <source>
        <strain evidence="6 7">ICT_H3.1</strain>
    </source>
</reference>
<dbReference type="PANTHER" id="PTHR46743">
    <property type="entry name" value="TEICHOIC ACIDS EXPORT ATP-BINDING PROTEIN TAGH"/>
    <property type="match status" value="1"/>
</dbReference>
<dbReference type="SUPFAM" id="SSF52540">
    <property type="entry name" value="P-loop containing nucleoside triphosphate hydrolases"/>
    <property type="match status" value="1"/>
</dbReference>
<dbReference type="RefSeq" id="WP_250929154.1">
    <property type="nucleotide sequence ID" value="NZ_JAMQBK010000032.1"/>
</dbReference>
<dbReference type="SMART" id="SM00382">
    <property type="entry name" value="AAA"/>
    <property type="match status" value="1"/>
</dbReference>
<accession>A0ABT0U588</accession>
<dbReference type="InterPro" id="IPR050683">
    <property type="entry name" value="Bact_Polysacc_Export_ATP-bd"/>
</dbReference>
<proteinExistence type="inferred from homology"/>
<comment type="caution">
    <text evidence="6">The sequence shown here is derived from an EMBL/GenBank/DDBJ whole genome shotgun (WGS) entry which is preliminary data.</text>
</comment>
<dbReference type="PROSITE" id="PS00211">
    <property type="entry name" value="ABC_TRANSPORTER_1"/>
    <property type="match status" value="1"/>
</dbReference>
<keyword evidence="4 6" id="KW-0067">ATP-binding</keyword>
<evidence type="ECO:0000313" key="7">
    <source>
        <dbReference type="Proteomes" id="UP001202961"/>
    </source>
</evidence>
<dbReference type="GO" id="GO:0005524">
    <property type="term" value="F:ATP binding"/>
    <property type="evidence" value="ECO:0007669"/>
    <property type="project" value="UniProtKB-KW"/>
</dbReference>
<dbReference type="Gene3D" id="3.40.50.300">
    <property type="entry name" value="P-loop containing nucleotide triphosphate hydrolases"/>
    <property type="match status" value="1"/>
</dbReference>
<dbReference type="InterPro" id="IPR003439">
    <property type="entry name" value="ABC_transporter-like_ATP-bd"/>
</dbReference>
<dbReference type="PROSITE" id="PS50893">
    <property type="entry name" value="ABC_TRANSPORTER_2"/>
    <property type="match status" value="1"/>
</dbReference>
<feature type="domain" description="ABC transporter" evidence="5">
    <location>
        <begin position="46"/>
        <end position="267"/>
    </location>
</feature>
<keyword evidence="2" id="KW-0813">Transport</keyword>
<evidence type="ECO:0000256" key="3">
    <source>
        <dbReference type="ARBA" id="ARBA00022741"/>
    </source>
</evidence>
<dbReference type="InterPro" id="IPR015860">
    <property type="entry name" value="ABC_transpr_TagH-like"/>
</dbReference>
<evidence type="ECO:0000256" key="2">
    <source>
        <dbReference type="ARBA" id="ARBA00022448"/>
    </source>
</evidence>
<dbReference type="CDD" id="cd03220">
    <property type="entry name" value="ABC_KpsT_Wzt"/>
    <property type="match status" value="1"/>
</dbReference>
<dbReference type="InterPro" id="IPR017871">
    <property type="entry name" value="ABC_transporter-like_CS"/>
</dbReference>
<evidence type="ECO:0000256" key="1">
    <source>
        <dbReference type="ARBA" id="ARBA00005417"/>
    </source>
</evidence>
<comment type="similarity">
    <text evidence="1">Belongs to the ABC transporter superfamily.</text>
</comment>
<name>A0ABT0U588_9BACT</name>
<dbReference type="EMBL" id="JAMQBK010000032">
    <property type="protein sequence ID" value="MCM2371516.1"/>
    <property type="molecule type" value="Genomic_DNA"/>
</dbReference>
<sequence length="423" mass="46280">MTAAIRFENVSKQYRLGEVGTGTLSHDLHRAWAKLRGKPDPFALVGSVNDRAQKGGEYVWALKDISFDVKQGEILGVIGRNGAGKSTLLKLLSRVTAPTAGRIRARGRIASLLEVGTGFHPELTGRENIYLNGAILGMQRPEIARQLDAIIDFSGCAKYIDTPVKRYSSGMMVRLGFAVAAHLECEILVVDEVLAVGDAEFQKRCIAKMQSVSSGAGKTVLFVSHNMGAMANLCTRAVVLDQGALAIVESPQNAIRFYHDSSPLYQSPKDLIALQLDSELKFRSVSLDSSDGSVDKIGFRSKVNLKFEYFLEVEIVGLELAVAIYGVNGNRVFTSERSMCFDHPVSVGLSEATVSIPAETLVPGHYTVELAASVPNSRIVQILKEVFRFEIVDDGYHFSRYKDVDVGCVYVRCDWHEQAGQVS</sequence>
<dbReference type="Pfam" id="PF00005">
    <property type="entry name" value="ABC_tran"/>
    <property type="match status" value="1"/>
</dbReference>
<dbReference type="InterPro" id="IPR027417">
    <property type="entry name" value="P-loop_NTPase"/>
</dbReference>
<organism evidence="6 7">
    <name type="scientific">Aporhodopirellula aestuarii</name>
    <dbReference type="NCBI Taxonomy" id="2950107"/>
    <lineage>
        <taxon>Bacteria</taxon>
        <taxon>Pseudomonadati</taxon>
        <taxon>Planctomycetota</taxon>
        <taxon>Planctomycetia</taxon>
        <taxon>Pirellulales</taxon>
        <taxon>Pirellulaceae</taxon>
        <taxon>Aporhodopirellula</taxon>
    </lineage>
</organism>
<evidence type="ECO:0000256" key="4">
    <source>
        <dbReference type="ARBA" id="ARBA00022840"/>
    </source>
</evidence>
<keyword evidence="7" id="KW-1185">Reference proteome</keyword>
<evidence type="ECO:0000259" key="5">
    <source>
        <dbReference type="PROSITE" id="PS50893"/>
    </source>
</evidence>
<dbReference type="Proteomes" id="UP001202961">
    <property type="component" value="Unassembled WGS sequence"/>
</dbReference>
<dbReference type="InterPro" id="IPR029439">
    <property type="entry name" value="Wzt_C"/>
</dbReference>
<gene>
    <name evidence="6" type="ORF">NB063_12965</name>
</gene>